<dbReference type="OrthoDB" id="413993at2759"/>
<dbReference type="Gene3D" id="3.20.20.140">
    <property type="entry name" value="Metal-dependent hydrolases"/>
    <property type="match status" value="1"/>
</dbReference>
<dbReference type="AlphaFoldDB" id="M2QKH5"/>
<sequence>MATRHSDQALVRALAATYPDRVTPCFGYHPWFAHWIALRPPASKEAHYRALLLDSAKAQQHEAAFQRLLAYLPEPTALSDVLADLRENLTACPGAMLGEVGLDRACRIPFAPPASPPYAEATGARELSPFTTPIEHQVAILEAQLNLAVELRRNVSLHSVKGQQATIELLQRMKTRHGEGWLQISVDMHSCGVSAQSWADIEKQHSNVFLSLSTAINARSPAHKSLIAACSPNRILVESDFHDIRLSAPYTWDMLLTVAEVKGWRVEEAWDEEAAADDPEKWGAVRRLEENWKQFVAGHHKPIKQKRDRRRLVLDASESDED</sequence>
<reference evidence="1 2" key="1">
    <citation type="journal article" date="2012" name="Proc. Natl. Acad. Sci. U.S.A.">
        <title>Comparative genomics of Ceriporiopsis subvermispora and Phanerochaete chrysosporium provide insight into selective ligninolysis.</title>
        <authorList>
            <person name="Fernandez-Fueyo E."/>
            <person name="Ruiz-Duenas F.J."/>
            <person name="Ferreira P."/>
            <person name="Floudas D."/>
            <person name="Hibbett D.S."/>
            <person name="Canessa P."/>
            <person name="Larrondo L.F."/>
            <person name="James T.Y."/>
            <person name="Seelenfreund D."/>
            <person name="Lobos S."/>
            <person name="Polanco R."/>
            <person name="Tello M."/>
            <person name="Honda Y."/>
            <person name="Watanabe T."/>
            <person name="Watanabe T."/>
            <person name="Ryu J.S."/>
            <person name="Kubicek C.P."/>
            <person name="Schmoll M."/>
            <person name="Gaskell J."/>
            <person name="Hammel K.E."/>
            <person name="St John F.J."/>
            <person name="Vanden Wymelenberg A."/>
            <person name="Sabat G."/>
            <person name="Splinter BonDurant S."/>
            <person name="Syed K."/>
            <person name="Yadav J.S."/>
            <person name="Doddapaneni H."/>
            <person name="Subramanian V."/>
            <person name="Lavin J.L."/>
            <person name="Oguiza J.A."/>
            <person name="Perez G."/>
            <person name="Pisabarro A.G."/>
            <person name="Ramirez L."/>
            <person name="Santoyo F."/>
            <person name="Master E."/>
            <person name="Coutinho P.M."/>
            <person name="Henrissat B."/>
            <person name="Lombard V."/>
            <person name="Magnuson J.K."/>
            <person name="Kuees U."/>
            <person name="Hori C."/>
            <person name="Igarashi K."/>
            <person name="Samejima M."/>
            <person name="Held B.W."/>
            <person name="Barry K.W."/>
            <person name="LaButti K.M."/>
            <person name="Lapidus A."/>
            <person name="Lindquist E.A."/>
            <person name="Lucas S.M."/>
            <person name="Riley R."/>
            <person name="Salamov A.A."/>
            <person name="Hoffmeister D."/>
            <person name="Schwenk D."/>
            <person name="Hadar Y."/>
            <person name="Yarden O."/>
            <person name="de Vries R.P."/>
            <person name="Wiebenga A."/>
            <person name="Stenlid J."/>
            <person name="Eastwood D."/>
            <person name="Grigoriev I.V."/>
            <person name="Berka R.M."/>
            <person name="Blanchette R.A."/>
            <person name="Kersten P."/>
            <person name="Martinez A.T."/>
            <person name="Vicuna R."/>
            <person name="Cullen D."/>
        </authorList>
    </citation>
    <scope>NUCLEOTIDE SEQUENCE [LARGE SCALE GENOMIC DNA]</scope>
    <source>
        <strain evidence="1 2">B</strain>
    </source>
</reference>
<keyword evidence="2" id="KW-1185">Reference proteome</keyword>
<dbReference type="InterPro" id="IPR032466">
    <property type="entry name" value="Metal_Hydrolase"/>
</dbReference>
<organism evidence="1 2">
    <name type="scientific">Ceriporiopsis subvermispora (strain B)</name>
    <name type="common">White-rot fungus</name>
    <name type="synonym">Gelatoporia subvermispora</name>
    <dbReference type="NCBI Taxonomy" id="914234"/>
    <lineage>
        <taxon>Eukaryota</taxon>
        <taxon>Fungi</taxon>
        <taxon>Dikarya</taxon>
        <taxon>Basidiomycota</taxon>
        <taxon>Agaricomycotina</taxon>
        <taxon>Agaricomycetes</taxon>
        <taxon>Polyporales</taxon>
        <taxon>Gelatoporiaceae</taxon>
        <taxon>Gelatoporia</taxon>
    </lineage>
</organism>
<dbReference type="PANTHER" id="PTHR47345">
    <property type="entry name" value="CUT9-INTERACTING PROTEIN SCN1"/>
    <property type="match status" value="1"/>
</dbReference>
<accession>M2QKH5</accession>
<dbReference type="SUPFAM" id="SSF51556">
    <property type="entry name" value="Metallo-dependent hydrolases"/>
    <property type="match status" value="1"/>
</dbReference>
<name>M2QKH5_CERS8</name>
<dbReference type="Pfam" id="PF01026">
    <property type="entry name" value="TatD_DNase"/>
    <property type="match status" value="1"/>
</dbReference>
<protein>
    <recommendedName>
        <fullName evidence="3">TatD DNase family Scn1</fullName>
    </recommendedName>
</protein>
<evidence type="ECO:0000313" key="1">
    <source>
        <dbReference type="EMBL" id="EMD32635.1"/>
    </source>
</evidence>
<dbReference type="EMBL" id="KB445810">
    <property type="protein sequence ID" value="EMD32635.1"/>
    <property type="molecule type" value="Genomic_DNA"/>
</dbReference>
<evidence type="ECO:0008006" key="3">
    <source>
        <dbReference type="Google" id="ProtNLM"/>
    </source>
</evidence>
<dbReference type="HOGENOM" id="CLU_031506_3_2_1"/>
<dbReference type="PANTHER" id="PTHR47345:SF1">
    <property type="entry name" value="CUT9-INTERACTING PROTEIN SCN1"/>
    <property type="match status" value="1"/>
</dbReference>
<dbReference type="GO" id="GO:0016788">
    <property type="term" value="F:hydrolase activity, acting on ester bonds"/>
    <property type="evidence" value="ECO:0007669"/>
    <property type="project" value="InterPro"/>
</dbReference>
<dbReference type="InterPro" id="IPR053044">
    <property type="entry name" value="Metallo-hydrolase/TatD-type"/>
</dbReference>
<dbReference type="Proteomes" id="UP000016930">
    <property type="component" value="Unassembled WGS sequence"/>
</dbReference>
<evidence type="ECO:0000313" key="2">
    <source>
        <dbReference type="Proteomes" id="UP000016930"/>
    </source>
</evidence>
<proteinExistence type="predicted"/>
<gene>
    <name evidence="1" type="ORF">CERSUDRAFT_118666</name>
</gene>
<dbReference type="InterPro" id="IPR001130">
    <property type="entry name" value="TatD-like"/>
</dbReference>